<dbReference type="SUPFAM" id="SSF53474">
    <property type="entry name" value="alpha/beta-Hydrolases"/>
    <property type="match status" value="1"/>
</dbReference>
<evidence type="ECO:0000259" key="1">
    <source>
        <dbReference type="Pfam" id="PF12697"/>
    </source>
</evidence>
<sequence length="383" mass="41509">MTGAHAHPPGNRTAWGTAVWGPEDEATVRVWNAQPSVHLHELTTLRTTGHRTPERRTGRAADKSARPFVLILGPSSPLPDEGATGMKPAVAVASSILNTTALLPGRAAGRGAFALFHMPLVRSRLRTAERELFEQARVDRIRLGSGRHAVAYRWGDGDRPALLAHGWQSRASRLSCFVPGLLERGHSVVAFDAPGHGEADGRSTTILDYRDIVLALNDRYGTFDCLIAHSLGALGSFLGLRHGARARRIVTIGGVCDFDYLIDEFCAEVGAGDRLRSRLREEVRTRLFPGLPADETPFSLTDMPAHVPAPLLVVHDEDDTRIRIAQGRRLAAAFGDRARLVVTRGLGHRRVLGDADVLRTVLDFVDNAPGRADGTDRRATAAG</sequence>
<name>A0A1W7D6P6_9ACTN</name>
<gene>
    <name evidence="2" type="ORF">CAG99_25665</name>
</gene>
<dbReference type="GO" id="GO:0003824">
    <property type="term" value="F:catalytic activity"/>
    <property type="evidence" value="ECO:0007669"/>
    <property type="project" value="UniProtKB-ARBA"/>
</dbReference>
<dbReference type="Pfam" id="PF12697">
    <property type="entry name" value="Abhydrolase_6"/>
    <property type="match status" value="1"/>
</dbReference>
<reference evidence="2 3" key="1">
    <citation type="submission" date="2017-05" db="EMBL/GenBank/DDBJ databases">
        <title>Complete genome sequence of Streptomyces sp. SCSIO 03032 revealed the diverse biosynthetic pathways for its bioactive secondary metabolites.</title>
        <authorList>
            <person name="Ma L."/>
            <person name="Zhu Y."/>
            <person name="Zhang W."/>
            <person name="Zhang G."/>
            <person name="Tian X."/>
            <person name="Zhang S."/>
            <person name="Zhang C."/>
        </authorList>
    </citation>
    <scope>NUCLEOTIDE SEQUENCE [LARGE SCALE GENOMIC DNA]</scope>
    <source>
        <strain evidence="2 3">SCSIO 03032</strain>
    </source>
</reference>
<evidence type="ECO:0000313" key="3">
    <source>
        <dbReference type="Proteomes" id="UP000194218"/>
    </source>
</evidence>
<protein>
    <recommendedName>
        <fullName evidence="1">AB hydrolase-1 domain-containing protein</fullName>
    </recommendedName>
</protein>
<dbReference type="EMBL" id="CP021121">
    <property type="protein sequence ID" value="ARQ72642.1"/>
    <property type="molecule type" value="Genomic_DNA"/>
</dbReference>
<dbReference type="InterPro" id="IPR029058">
    <property type="entry name" value="AB_hydrolase_fold"/>
</dbReference>
<feature type="domain" description="AB hydrolase-1" evidence="1">
    <location>
        <begin position="162"/>
        <end position="355"/>
    </location>
</feature>
<evidence type="ECO:0000313" key="2">
    <source>
        <dbReference type="EMBL" id="ARQ72642.1"/>
    </source>
</evidence>
<dbReference type="AlphaFoldDB" id="A0A1W7D6P6"/>
<proteinExistence type="predicted"/>
<organism evidence="2 3">
    <name type="scientific">Streptomyces marincola</name>
    <dbReference type="NCBI Taxonomy" id="2878388"/>
    <lineage>
        <taxon>Bacteria</taxon>
        <taxon>Bacillati</taxon>
        <taxon>Actinomycetota</taxon>
        <taxon>Actinomycetes</taxon>
        <taxon>Kitasatosporales</taxon>
        <taxon>Streptomycetaceae</taxon>
        <taxon>Streptomyces</taxon>
    </lineage>
</organism>
<dbReference type="KEGG" id="smao:CAG99_25665"/>
<dbReference type="InterPro" id="IPR000073">
    <property type="entry name" value="AB_hydrolase_1"/>
</dbReference>
<dbReference type="Proteomes" id="UP000194218">
    <property type="component" value="Chromosome"/>
</dbReference>
<dbReference type="Gene3D" id="3.40.50.1820">
    <property type="entry name" value="alpha/beta hydrolase"/>
    <property type="match status" value="1"/>
</dbReference>
<accession>A0A1W7D6P6</accession>
<keyword evidence="3" id="KW-1185">Reference proteome</keyword>